<feature type="region of interest" description="Disordered" evidence="1">
    <location>
        <begin position="154"/>
        <end position="177"/>
    </location>
</feature>
<proteinExistence type="predicted"/>
<evidence type="ECO:0000256" key="1">
    <source>
        <dbReference type="SAM" id="MobiDB-lite"/>
    </source>
</evidence>
<evidence type="ECO:0000313" key="3">
    <source>
        <dbReference type="Proteomes" id="UP000242715"/>
    </source>
</evidence>
<dbReference type="AlphaFoldDB" id="A0A2Z6NCA7"/>
<dbReference type="Proteomes" id="UP000242715">
    <property type="component" value="Unassembled WGS sequence"/>
</dbReference>
<dbReference type="EMBL" id="DF973918">
    <property type="protein sequence ID" value="GAU42394.1"/>
    <property type="molecule type" value="Genomic_DNA"/>
</dbReference>
<keyword evidence="3" id="KW-1185">Reference proteome</keyword>
<reference evidence="3" key="1">
    <citation type="journal article" date="2017" name="Front. Plant Sci.">
        <title>Climate Clever Clovers: New Paradigm to Reduce the Environmental Footprint of Ruminants by Breeding Low Methanogenic Forages Utilizing Haplotype Variation.</title>
        <authorList>
            <person name="Kaur P."/>
            <person name="Appels R."/>
            <person name="Bayer P.E."/>
            <person name="Keeble-Gagnere G."/>
            <person name="Wang J."/>
            <person name="Hirakawa H."/>
            <person name="Shirasawa K."/>
            <person name="Vercoe P."/>
            <person name="Stefanova K."/>
            <person name="Durmic Z."/>
            <person name="Nichols P."/>
            <person name="Revell C."/>
            <person name="Isobe S.N."/>
            <person name="Edwards D."/>
            <person name="Erskine W."/>
        </authorList>
    </citation>
    <scope>NUCLEOTIDE SEQUENCE [LARGE SCALE GENOMIC DNA]</scope>
    <source>
        <strain evidence="3">cv. Daliak</strain>
    </source>
</reference>
<accession>A0A2Z6NCA7</accession>
<organism evidence="2 3">
    <name type="scientific">Trifolium subterraneum</name>
    <name type="common">Subterranean clover</name>
    <dbReference type="NCBI Taxonomy" id="3900"/>
    <lineage>
        <taxon>Eukaryota</taxon>
        <taxon>Viridiplantae</taxon>
        <taxon>Streptophyta</taxon>
        <taxon>Embryophyta</taxon>
        <taxon>Tracheophyta</taxon>
        <taxon>Spermatophyta</taxon>
        <taxon>Magnoliopsida</taxon>
        <taxon>eudicotyledons</taxon>
        <taxon>Gunneridae</taxon>
        <taxon>Pentapetalae</taxon>
        <taxon>rosids</taxon>
        <taxon>fabids</taxon>
        <taxon>Fabales</taxon>
        <taxon>Fabaceae</taxon>
        <taxon>Papilionoideae</taxon>
        <taxon>50 kb inversion clade</taxon>
        <taxon>NPAAA clade</taxon>
        <taxon>Hologalegina</taxon>
        <taxon>IRL clade</taxon>
        <taxon>Trifolieae</taxon>
        <taxon>Trifolium</taxon>
    </lineage>
</organism>
<gene>
    <name evidence="2" type="ORF">TSUD_324490</name>
</gene>
<name>A0A2Z6NCA7_TRISU</name>
<sequence>MGDGNTITSSTMRVTNHVTKQSMMVSRVNLLADGILTCTTGTVQGITMIRDMLGWVGTAFVRMTEREVFCVVSREEFCVIRMVLNSVFMAGQQARCKVWSESKDGRRGGRLLVDVKEREERTKMTSKFHISGEKSYQNGGVVASERAGLTTKEHNGTEMNSLQKGVGSGGGGRGKFR</sequence>
<protein>
    <submittedName>
        <fullName evidence="2">Uncharacterized protein</fullName>
    </submittedName>
</protein>
<evidence type="ECO:0000313" key="2">
    <source>
        <dbReference type="EMBL" id="GAU42394.1"/>
    </source>
</evidence>
<feature type="compositionally biased region" description="Gly residues" evidence="1">
    <location>
        <begin position="166"/>
        <end position="177"/>
    </location>
</feature>